<accession>A0A699ZPG8</accession>
<feature type="coiled-coil region" evidence="1">
    <location>
        <begin position="434"/>
        <end position="483"/>
    </location>
</feature>
<feature type="coiled-coil region" evidence="1">
    <location>
        <begin position="1098"/>
        <end position="1180"/>
    </location>
</feature>
<dbReference type="Proteomes" id="UP000485058">
    <property type="component" value="Unassembled WGS sequence"/>
</dbReference>
<evidence type="ECO:0000313" key="3">
    <source>
        <dbReference type="EMBL" id="GFH20796.1"/>
    </source>
</evidence>
<sequence>MSGLGEDSFSPGLRVAFVEYCKMPVGQGRLHPFDPSAPKMSQSQFIKLLQDIGVAEPEGSVPISSISVVFASFKPLGGSRMLFPHFFRALGAISSEARQDVIQMVSALGSRAVDLQYLSSIRLFPDKQFPYVLSKGDVGTQAGSVPPPRPGPGGPVGLVQRPPGSAPQAFGTSGNVVPLPRAVPSPREVWRSGEFVPPQQQQAGGEVDGHPPSHAHDGYPPIQARALASQPDSSPSPESPSRATYGSTHITPANHRQLEAWGAWEPPRDNDGKVPGWLNYMFNKMEFLEAGLRNMAGKGLSEADKEALARGIEHTCTTTCVAAANDIVRPVVAHAMSLETQVAEALAKLDALTPLHGKLAAAVELNDKVQRIETNIGSVQTAVHDMSSQFNGDVSRIIAMVGMVSDKVHRVTDGQLPAMEDELKKLKGLDVAIVDALTKRVEVLEATAMRHDEELQALRAQLAQDAERLRTEMELNMAELRTNITTNTDSLKSNVEVNINEMHASIAANHDSLRAATAGTAEELRTELAISAEAANRDVAELQRLLQSSIAAHEQLAAKVASEELRNEELRKLIAASTGRLSEDAAVDRAGLLTTTNLVEQTCTALESLKAQVAALEKRTSTSDANPESLLQRLDAQEQKMMDVVADVTAMSASLADLKDKELVAMQQRLVLVEESDAAYSLSLKELQPAIPELQATAASLKAGQAGLDTRISGLEASMPRLLASVSDMEASVAGAAEKQETLAASVASVADKQAAVDAAVAAAADKQAAMEATITSAAVDATVAAAADKQAAMEATIAGLAGKSGEVAEAVAGLGSRVADMDSRMTGRTAAVSELGPPAETLEHSVATMSSGEGLPAIISKLSELEGAFTEMKQALEGSLAAVQGTVQDMQGGMAAVQGTVAALQGNVAEVQGGFAAMQGTIQEDMEGGVAAMQSTVQEVQGSLAAVRNTVLPEVQQAAVGNEQAIKNLEETAAGLQQSVDANLKRVLEDAAVDRAQVLGASTLIGQVFESLELLKPDVAASTSLGSTLKELLTAVARTKDLASLQPVCLTRWTKERSRTQCQDDYQGTEGGAAGMTPDSVTSSAPPAESQTRPDGNVAQAAELQALQAQMEGMKQQVQSLLEGVSKQAEDDEARHKSRLAELESARKDAKVALLTAVKAEQQAAADKLGSEMQALAAQLSSKVQALAARLEEKLSSADTAHDDLVGATAVTAQAGDDLVGASAATAQAEVVAAMATRLEGIERVLGVPVGSEAQAVAAAGKAGAAPDHAGSAAGSSAQDTAGSSGHGTDSGQGGQADGSRAMGT</sequence>
<feature type="region of interest" description="Disordered" evidence="2">
    <location>
        <begin position="199"/>
        <end position="248"/>
    </location>
</feature>
<feature type="compositionally biased region" description="Low complexity" evidence="2">
    <location>
        <begin position="229"/>
        <end position="241"/>
    </location>
</feature>
<evidence type="ECO:0000256" key="1">
    <source>
        <dbReference type="SAM" id="Coils"/>
    </source>
</evidence>
<feature type="compositionally biased region" description="Polar residues" evidence="2">
    <location>
        <begin position="1080"/>
        <end position="1095"/>
    </location>
</feature>
<dbReference type="Gene3D" id="1.20.5.340">
    <property type="match status" value="1"/>
</dbReference>
<keyword evidence="4" id="KW-1185">Reference proteome</keyword>
<proteinExistence type="predicted"/>
<dbReference type="Gene3D" id="6.10.250.2890">
    <property type="match status" value="1"/>
</dbReference>
<dbReference type="PANTHER" id="PTHR45615:SF66">
    <property type="entry name" value="CARD DOMAIN-CONTAINING PROTEIN"/>
    <property type="match status" value="1"/>
</dbReference>
<keyword evidence="1" id="KW-0175">Coiled coil</keyword>
<name>A0A699ZPG8_HAELA</name>
<evidence type="ECO:0000313" key="4">
    <source>
        <dbReference type="Proteomes" id="UP000485058"/>
    </source>
</evidence>
<reference evidence="3 4" key="1">
    <citation type="submission" date="2020-02" db="EMBL/GenBank/DDBJ databases">
        <title>Draft genome sequence of Haematococcus lacustris strain NIES-144.</title>
        <authorList>
            <person name="Morimoto D."/>
            <person name="Nakagawa S."/>
            <person name="Yoshida T."/>
            <person name="Sawayama S."/>
        </authorList>
    </citation>
    <scope>NUCLEOTIDE SEQUENCE [LARGE SCALE GENOMIC DNA]</scope>
    <source>
        <strain evidence="3 4">NIES-144</strain>
    </source>
</reference>
<gene>
    <name evidence="3" type="ORF">HaLaN_17975</name>
</gene>
<feature type="compositionally biased region" description="Low complexity" evidence="2">
    <location>
        <begin position="1265"/>
        <end position="1285"/>
    </location>
</feature>
<evidence type="ECO:0000256" key="2">
    <source>
        <dbReference type="SAM" id="MobiDB-lite"/>
    </source>
</evidence>
<dbReference type="SUPFAM" id="SSF57997">
    <property type="entry name" value="Tropomyosin"/>
    <property type="match status" value="1"/>
</dbReference>
<dbReference type="Gene3D" id="1.10.287.1490">
    <property type="match status" value="1"/>
</dbReference>
<feature type="region of interest" description="Disordered" evidence="2">
    <location>
        <begin position="140"/>
        <end position="183"/>
    </location>
</feature>
<feature type="coiled-coil region" evidence="1">
    <location>
        <begin position="532"/>
        <end position="573"/>
    </location>
</feature>
<comment type="caution">
    <text evidence="3">The sequence shown here is derived from an EMBL/GenBank/DDBJ whole genome shotgun (WGS) entry which is preliminary data.</text>
</comment>
<protein>
    <submittedName>
        <fullName evidence="3">Plasmid-related protein</fullName>
    </submittedName>
</protein>
<dbReference type="PANTHER" id="PTHR45615">
    <property type="entry name" value="MYOSIN HEAVY CHAIN, NON-MUSCLE"/>
    <property type="match status" value="1"/>
</dbReference>
<organism evidence="3 4">
    <name type="scientific">Haematococcus lacustris</name>
    <name type="common">Green alga</name>
    <name type="synonym">Haematococcus pluvialis</name>
    <dbReference type="NCBI Taxonomy" id="44745"/>
    <lineage>
        <taxon>Eukaryota</taxon>
        <taxon>Viridiplantae</taxon>
        <taxon>Chlorophyta</taxon>
        <taxon>core chlorophytes</taxon>
        <taxon>Chlorophyceae</taxon>
        <taxon>CS clade</taxon>
        <taxon>Chlamydomonadales</taxon>
        <taxon>Haematococcaceae</taxon>
        <taxon>Haematococcus</taxon>
    </lineage>
</organism>
<dbReference type="Gene3D" id="1.10.238.10">
    <property type="entry name" value="EF-hand"/>
    <property type="match status" value="1"/>
</dbReference>
<feature type="region of interest" description="Disordered" evidence="2">
    <location>
        <begin position="1060"/>
        <end position="1098"/>
    </location>
</feature>
<feature type="region of interest" description="Disordered" evidence="2">
    <location>
        <begin position="1265"/>
        <end position="1306"/>
    </location>
</feature>
<dbReference type="EMBL" id="BLLF01001698">
    <property type="protein sequence ID" value="GFH20796.1"/>
    <property type="molecule type" value="Genomic_DNA"/>
</dbReference>
<feature type="compositionally biased region" description="Basic and acidic residues" evidence="2">
    <location>
        <begin position="207"/>
        <end position="217"/>
    </location>
</feature>
<feature type="non-terminal residue" evidence="3">
    <location>
        <position position="1306"/>
    </location>
</feature>
<feature type="compositionally biased region" description="Gly residues" evidence="2">
    <location>
        <begin position="1286"/>
        <end position="1298"/>
    </location>
</feature>
<dbReference type="SUPFAM" id="SSF47162">
    <property type="entry name" value="Apolipoprotein"/>
    <property type="match status" value="1"/>
</dbReference>